<evidence type="ECO:0000256" key="2">
    <source>
        <dbReference type="SAM" id="MobiDB-lite"/>
    </source>
</evidence>
<dbReference type="Pfam" id="PF25372">
    <property type="entry name" value="DUF7885"/>
    <property type="match status" value="1"/>
</dbReference>
<feature type="domain" description="F-box/LRR-repeat protein 15-like leucin rich repeat" evidence="3">
    <location>
        <begin position="267"/>
        <end position="391"/>
    </location>
</feature>
<dbReference type="EMBL" id="CAXHTA020000018">
    <property type="protein sequence ID" value="CAL5228114.1"/>
    <property type="molecule type" value="Genomic_DNA"/>
</dbReference>
<proteinExistence type="predicted"/>
<dbReference type="SMART" id="SM00367">
    <property type="entry name" value="LRR_CC"/>
    <property type="match status" value="7"/>
</dbReference>
<evidence type="ECO:0000259" key="3">
    <source>
        <dbReference type="Pfam" id="PF25372"/>
    </source>
</evidence>
<evidence type="ECO:0000313" key="5">
    <source>
        <dbReference type="Proteomes" id="UP001497392"/>
    </source>
</evidence>
<dbReference type="PANTHER" id="PTHR13318:SF105">
    <property type="entry name" value="F-BOX_LRR-REPEAT PROTEIN 3"/>
    <property type="match status" value="1"/>
</dbReference>
<comment type="caution">
    <text evidence="4">The sequence shown here is derived from an EMBL/GenBank/DDBJ whole genome shotgun (WGS) entry which is preliminary data.</text>
</comment>
<sequence>MARKRKADQEAGPSQRRGRGSSDLQTDAEPAEQDEAAAIAEEDDVAVEIEDADDQVGNQRREEWAALARRRAAHFAHFGADDEEEDEDNLHTGGTEARALGPWSSARQLVEGRAAALSAREDKIAAAAQAAAEAEAAADWAPKRDHRLGPRPSPRVGRLFDMCLDLLVEYIEDVETLYGLPSAIKVQLASAVCKARFLTPTVLRLFTEDTPDEVVLPECSALEAPCLSEAMAQCASPRLERLELGTCGRGFGDVAAAAMADKGSLPGLRSLRLGGAYRLKDADLERLLACAPDLDQLRLPQCSLLQDAGCLPRLCPGIRILDLSACRGISASSLQSALPQLKQLEVLHLDGNPEVSDELLAEVALGCSRLQRISVSNCSSVTDKGVRGLAAGAPRLLAFVADDVGRLTDGCLLALGESCKSLQVASLRRCTKVTSVGLAALTLNGSLRSLNVSGISAVGPGLMKALADSCSDSLEELNVSWCRGVPEPWLGVLADACTSLRKLTVFGCSQVSEKFLNGHSNELLEVVGVSIQKSPAPQLAKAALLMAAED</sequence>
<comment type="subcellular location">
    <subcellularLocation>
        <location evidence="1">Cytoplasm</location>
        <location evidence="1">Cytoskeleton</location>
        <location evidence="1">Cilium axoneme</location>
    </subcellularLocation>
</comment>
<dbReference type="InterPro" id="IPR032675">
    <property type="entry name" value="LRR_dom_sf"/>
</dbReference>
<evidence type="ECO:0000256" key="1">
    <source>
        <dbReference type="ARBA" id="ARBA00004430"/>
    </source>
</evidence>
<reference evidence="4 5" key="1">
    <citation type="submission" date="2024-06" db="EMBL/GenBank/DDBJ databases">
        <authorList>
            <person name="Kraege A."/>
            <person name="Thomma B."/>
        </authorList>
    </citation>
    <scope>NUCLEOTIDE SEQUENCE [LARGE SCALE GENOMIC DNA]</scope>
</reference>
<keyword evidence="5" id="KW-1185">Reference proteome</keyword>
<evidence type="ECO:0000313" key="4">
    <source>
        <dbReference type="EMBL" id="CAL5228114.1"/>
    </source>
</evidence>
<feature type="region of interest" description="Disordered" evidence="2">
    <location>
        <begin position="1"/>
        <end position="44"/>
    </location>
</feature>
<dbReference type="PANTHER" id="PTHR13318">
    <property type="entry name" value="PARTNER OF PAIRED, ISOFORM B-RELATED"/>
    <property type="match status" value="1"/>
</dbReference>
<dbReference type="Proteomes" id="UP001497392">
    <property type="component" value="Unassembled WGS sequence"/>
</dbReference>
<protein>
    <submittedName>
        <fullName evidence="4">G11190 protein</fullName>
    </submittedName>
</protein>
<organism evidence="4 5">
    <name type="scientific">Coccomyxa viridis</name>
    <dbReference type="NCBI Taxonomy" id="1274662"/>
    <lineage>
        <taxon>Eukaryota</taxon>
        <taxon>Viridiplantae</taxon>
        <taxon>Chlorophyta</taxon>
        <taxon>core chlorophytes</taxon>
        <taxon>Trebouxiophyceae</taxon>
        <taxon>Trebouxiophyceae incertae sedis</taxon>
        <taxon>Coccomyxaceae</taxon>
        <taxon>Coccomyxa</taxon>
    </lineage>
</organism>
<feature type="compositionally biased region" description="Acidic residues" evidence="2">
    <location>
        <begin position="29"/>
        <end position="44"/>
    </location>
</feature>
<dbReference type="SUPFAM" id="SSF52047">
    <property type="entry name" value="RNI-like"/>
    <property type="match status" value="1"/>
</dbReference>
<gene>
    <name evidence="4" type="primary">g11190</name>
    <name evidence="4" type="ORF">VP750_LOCUS10020</name>
</gene>
<accession>A0ABP1GC20</accession>
<dbReference type="InterPro" id="IPR006553">
    <property type="entry name" value="Leu-rich_rpt_Cys-con_subtyp"/>
</dbReference>
<dbReference type="InterPro" id="IPR057207">
    <property type="entry name" value="FBXL15_LRR"/>
</dbReference>
<dbReference type="Gene3D" id="3.80.10.10">
    <property type="entry name" value="Ribonuclease Inhibitor"/>
    <property type="match status" value="1"/>
</dbReference>
<name>A0ABP1GC20_9CHLO</name>